<dbReference type="EMBL" id="JANBOH010000499">
    <property type="protein sequence ID" value="KAJ1642054.1"/>
    <property type="molecule type" value="Genomic_DNA"/>
</dbReference>
<keyword evidence="4" id="KW-0812">Transmembrane</keyword>
<dbReference type="PANTHER" id="PTHR15744">
    <property type="entry name" value="BLOM7"/>
    <property type="match status" value="1"/>
</dbReference>
<keyword evidence="4" id="KW-1133">Transmembrane helix</keyword>
<dbReference type="InterPro" id="IPR036612">
    <property type="entry name" value="KH_dom_type_1_sf"/>
</dbReference>
<accession>A0A9W7XFX2</accession>
<dbReference type="Gene3D" id="3.30.1370.10">
    <property type="entry name" value="K Homology domain, type 1"/>
    <property type="match status" value="2"/>
</dbReference>
<dbReference type="GO" id="GO:0005634">
    <property type="term" value="C:nucleus"/>
    <property type="evidence" value="ECO:0007669"/>
    <property type="project" value="InterPro"/>
</dbReference>
<gene>
    <name evidence="6" type="primary">ACO2_2</name>
    <name evidence="6" type="ORF">LPJ64_006059</name>
</gene>
<evidence type="ECO:0000256" key="2">
    <source>
        <dbReference type="PROSITE-ProRule" id="PRU00117"/>
    </source>
</evidence>
<dbReference type="SUPFAM" id="SSF51306">
    <property type="entry name" value="LexA/Signal peptidase"/>
    <property type="match status" value="1"/>
</dbReference>
<feature type="region of interest" description="Disordered" evidence="3">
    <location>
        <begin position="584"/>
        <end position="633"/>
    </location>
</feature>
<dbReference type="GO" id="GO:0006465">
    <property type="term" value="P:signal peptide processing"/>
    <property type="evidence" value="ECO:0007669"/>
    <property type="project" value="InterPro"/>
</dbReference>
<keyword evidence="7" id="KW-1185">Reference proteome</keyword>
<evidence type="ECO:0000313" key="6">
    <source>
        <dbReference type="EMBL" id="KAJ1642054.1"/>
    </source>
</evidence>
<dbReference type="InterPro" id="IPR036286">
    <property type="entry name" value="LexA/Signal_pep-like_sf"/>
</dbReference>
<dbReference type="PANTHER" id="PTHR15744:SF0">
    <property type="entry name" value="KH HOMOLOGY DOMAIN-CONTAINING PROTEIN 4"/>
    <property type="match status" value="1"/>
</dbReference>
<sequence length="633" mass="68531">MAASGARSRFLPALRITAGAIGALSVAIFVTDNVVSLQMVTGRSMQPALNPDSSMLWRDVLLMDKRVRDGLDESLLRRGDVVTLKSPVNPDLLLIKRIIALPHDCVVPAGSPDSYVRVPKGQCWVEGDESFHSGDSNSFGPVPLALVTGRAVAPVWPPWRIGVRISGVPDWKKSRVYVNGRSTLAEPRKRRWDDNEDDRNRAPAAAASTAEHALPPAETPAEAPAKRRAEKAYTADVDINDSSNRQTLAKSSTHRLVTDATDAEVTTRGRYYADPEHATPADPVLHLHIEAYTQESLDQAIAMIERLKAEPPAASAVDHNYPKSPSNGGDYGSGDHNGRVGRHARPGSSAGSASGSYTRLQDKVYVDIESERGFNVRAKLIGTGGENMKYIQNTTGARVQVRGRGSGFNDREGSAADPFEPMHLYVSVTSEEALVQAKGYCQSLIDTIRNQYYEFKQAGGAGGGRRHHDGYSHGGGRDGRPYQQRTRNHQGGRGYNHSHPYQGSPAYYGSGSPAAGYGHYPQQHQQQQYNDHGYETSSAAPPTAGTPVSADASAYGDYSEYYAQYYQYYGTYPDYSAYYGTADQTASETTAQPASEPTTDTDKKSPAEAESPSSNGYHSVPPPASYANGNNKV</sequence>
<dbReference type="InterPro" id="IPR000223">
    <property type="entry name" value="Pept_S26A_signal_pept_1"/>
</dbReference>
<feature type="active site" evidence="1">
    <location>
        <position position="44"/>
    </location>
</feature>
<feature type="region of interest" description="Disordered" evidence="3">
    <location>
        <begin position="185"/>
        <end position="234"/>
    </location>
</feature>
<dbReference type="Pfam" id="PF23469">
    <property type="entry name" value="KH_12"/>
    <property type="match status" value="1"/>
</dbReference>
<dbReference type="FunFam" id="3.30.1370.10:FF:000037">
    <property type="entry name" value="KH domain protein"/>
    <property type="match status" value="1"/>
</dbReference>
<dbReference type="InterPro" id="IPR004087">
    <property type="entry name" value="KH_dom"/>
</dbReference>
<dbReference type="CDD" id="cd22386">
    <property type="entry name" value="KH-I_KHDC4_rpt2"/>
    <property type="match status" value="1"/>
</dbReference>
<feature type="compositionally biased region" description="Low complexity" evidence="3">
    <location>
        <begin position="202"/>
        <end position="223"/>
    </location>
</feature>
<keyword evidence="4" id="KW-0472">Membrane</keyword>
<evidence type="ECO:0000259" key="5">
    <source>
        <dbReference type="SMART" id="SM00322"/>
    </source>
</evidence>
<evidence type="ECO:0000256" key="3">
    <source>
        <dbReference type="SAM" id="MobiDB-lite"/>
    </source>
</evidence>
<dbReference type="Pfam" id="PF22675">
    <property type="entry name" value="KH-I_KHDC4-BBP"/>
    <property type="match status" value="1"/>
</dbReference>
<feature type="compositionally biased region" description="Low complexity" evidence="3">
    <location>
        <begin position="500"/>
        <end position="531"/>
    </location>
</feature>
<feature type="compositionally biased region" description="Basic and acidic residues" evidence="3">
    <location>
        <begin position="469"/>
        <end position="480"/>
    </location>
</feature>
<feature type="domain" description="K Homology" evidence="5">
    <location>
        <begin position="360"/>
        <end position="446"/>
    </location>
</feature>
<evidence type="ECO:0000256" key="1">
    <source>
        <dbReference type="PIRSR" id="PIRSR600223-1"/>
    </source>
</evidence>
<feature type="region of interest" description="Disordered" evidence="3">
    <location>
        <begin position="458"/>
        <end position="549"/>
    </location>
</feature>
<evidence type="ECO:0000256" key="4">
    <source>
        <dbReference type="SAM" id="Phobius"/>
    </source>
</evidence>
<feature type="compositionally biased region" description="Basic and acidic residues" evidence="3">
    <location>
        <begin position="224"/>
        <end position="233"/>
    </location>
</feature>
<keyword evidence="2" id="KW-0694">RNA-binding</keyword>
<dbReference type="GO" id="GO:0003723">
    <property type="term" value="F:RNA binding"/>
    <property type="evidence" value="ECO:0007669"/>
    <property type="project" value="UniProtKB-UniRule"/>
</dbReference>
<dbReference type="SMART" id="SM00322">
    <property type="entry name" value="KH"/>
    <property type="match status" value="1"/>
</dbReference>
<dbReference type="Pfam" id="PF10502">
    <property type="entry name" value="Peptidase_S26"/>
    <property type="match status" value="2"/>
</dbReference>
<dbReference type="GO" id="GO:0016020">
    <property type="term" value="C:membrane"/>
    <property type="evidence" value="ECO:0007669"/>
    <property type="project" value="InterPro"/>
</dbReference>
<dbReference type="SUPFAM" id="SSF54791">
    <property type="entry name" value="Eukaryotic type KH-domain (KH-domain type I)"/>
    <property type="match status" value="1"/>
</dbReference>
<dbReference type="GO" id="GO:0004252">
    <property type="term" value="F:serine-type endopeptidase activity"/>
    <property type="evidence" value="ECO:0007669"/>
    <property type="project" value="InterPro"/>
</dbReference>
<dbReference type="Gene3D" id="2.10.109.10">
    <property type="entry name" value="Umud Fragment, subunit A"/>
    <property type="match status" value="1"/>
</dbReference>
<feature type="transmembrane region" description="Helical" evidence="4">
    <location>
        <begin position="12"/>
        <end position="30"/>
    </location>
</feature>
<feature type="active site" evidence="1">
    <location>
        <position position="96"/>
    </location>
</feature>
<dbReference type="InterPro" id="IPR056149">
    <property type="entry name" value="PRP5/DDX46/KHDC4_KH"/>
</dbReference>
<feature type="compositionally biased region" description="Polar residues" evidence="3">
    <location>
        <begin position="584"/>
        <end position="598"/>
    </location>
</feature>
<dbReference type="PRINTS" id="PR00727">
    <property type="entry name" value="LEADERPTASE"/>
</dbReference>
<comment type="caution">
    <text evidence="6">The sequence shown here is derived from an EMBL/GenBank/DDBJ whole genome shotgun (WGS) entry which is preliminary data.</text>
</comment>
<dbReference type="InterPro" id="IPR055256">
    <property type="entry name" value="KH_1_KHDC4/BBP-like"/>
</dbReference>
<reference evidence="6" key="1">
    <citation type="submission" date="2022-07" db="EMBL/GenBank/DDBJ databases">
        <title>Phylogenomic reconstructions and comparative analyses of Kickxellomycotina fungi.</title>
        <authorList>
            <person name="Reynolds N.K."/>
            <person name="Stajich J.E."/>
            <person name="Barry K."/>
            <person name="Grigoriev I.V."/>
            <person name="Crous P."/>
            <person name="Smith M.E."/>
        </authorList>
    </citation>
    <scope>NUCLEOTIDE SEQUENCE</scope>
    <source>
        <strain evidence="6">NBRC 105413</strain>
    </source>
</reference>
<evidence type="ECO:0000313" key="7">
    <source>
        <dbReference type="Proteomes" id="UP001145021"/>
    </source>
</evidence>
<dbReference type="Proteomes" id="UP001145021">
    <property type="component" value="Unassembled WGS sequence"/>
</dbReference>
<dbReference type="PROSITE" id="PS50084">
    <property type="entry name" value="KH_TYPE_1"/>
    <property type="match status" value="1"/>
</dbReference>
<feature type="region of interest" description="Disordered" evidence="3">
    <location>
        <begin position="313"/>
        <end position="356"/>
    </location>
</feature>
<dbReference type="InterPro" id="IPR031121">
    <property type="entry name" value="RIK/BLOM7"/>
</dbReference>
<proteinExistence type="predicted"/>
<protein>
    <submittedName>
        <fullName evidence="6">Aconitate hydratase</fullName>
    </submittedName>
</protein>
<name>A0A9W7XFX2_9FUNG</name>
<dbReference type="InterPro" id="IPR047889">
    <property type="entry name" value="KHDC4_KH-I_second"/>
</dbReference>
<feature type="compositionally biased region" description="Low complexity" evidence="3">
    <location>
        <begin position="347"/>
        <end position="356"/>
    </location>
</feature>
<dbReference type="AlphaFoldDB" id="A0A9W7XFX2"/>
<dbReference type="InterPro" id="IPR019533">
    <property type="entry name" value="Peptidase_S26"/>
</dbReference>
<dbReference type="CDD" id="cd06530">
    <property type="entry name" value="S26_SPase_I"/>
    <property type="match status" value="1"/>
</dbReference>
<organism evidence="6 7">
    <name type="scientific">Coemansia asiatica</name>
    <dbReference type="NCBI Taxonomy" id="1052880"/>
    <lineage>
        <taxon>Eukaryota</taxon>
        <taxon>Fungi</taxon>
        <taxon>Fungi incertae sedis</taxon>
        <taxon>Zoopagomycota</taxon>
        <taxon>Kickxellomycotina</taxon>
        <taxon>Kickxellomycetes</taxon>
        <taxon>Kickxellales</taxon>
        <taxon>Kickxellaceae</taxon>
        <taxon>Coemansia</taxon>
    </lineage>
</organism>